<feature type="domain" description="Aminoacyl-transfer RNA synthetases class-II family profile" evidence="21">
    <location>
        <begin position="1892"/>
        <end position="2133"/>
    </location>
</feature>
<dbReference type="SUPFAM" id="SSF52540">
    <property type="entry name" value="P-loop containing nucleoside triphosphate hydrolases"/>
    <property type="match status" value="2"/>
</dbReference>
<dbReference type="InterPro" id="IPR016061">
    <property type="entry name" value="Pro-tRNA_ligase_II_C"/>
</dbReference>
<dbReference type="InterPro" id="IPR020056">
    <property type="entry name" value="Rbsml_bL25/Gln-tRNA_synth_N"/>
</dbReference>
<dbReference type="Pfam" id="PF00004">
    <property type="entry name" value="AAA"/>
    <property type="match status" value="2"/>
</dbReference>
<dbReference type="Gene3D" id="1.20.1050.130">
    <property type="match status" value="1"/>
</dbReference>
<dbReference type="InterPro" id="IPR002314">
    <property type="entry name" value="aa-tRNA-synt_IIb"/>
</dbReference>
<comment type="similarity">
    <text evidence="1">In the C-terminal section; belongs to the class-II aminoacyl-tRNA synthetase family.</text>
</comment>
<organism evidence="23 24">
    <name type="scientific">Tigriopus californicus</name>
    <name type="common">Marine copepod</name>
    <dbReference type="NCBI Taxonomy" id="6832"/>
    <lineage>
        <taxon>Eukaryota</taxon>
        <taxon>Metazoa</taxon>
        <taxon>Ecdysozoa</taxon>
        <taxon>Arthropoda</taxon>
        <taxon>Crustacea</taxon>
        <taxon>Multicrustacea</taxon>
        <taxon>Hexanauplia</taxon>
        <taxon>Copepoda</taxon>
        <taxon>Harpacticoida</taxon>
        <taxon>Harpacticidae</taxon>
        <taxon>Tigriopus</taxon>
    </lineage>
</organism>
<dbReference type="Pfam" id="PF17862">
    <property type="entry name" value="AAA_lid_3"/>
    <property type="match status" value="2"/>
</dbReference>
<proteinExistence type="inferred from homology"/>
<dbReference type="Pfam" id="PF03129">
    <property type="entry name" value="HGTP_anticodon"/>
    <property type="match status" value="1"/>
</dbReference>
<dbReference type="InterPro" id="IPR009068">
    <property type="entry name" value="uS15_NS1_RNA-bd_sf"/>
</dbReference>
<feature type="region of interest" description="Disordered" evidence="20">
    <location>
        <begin position="1635"/>
        <end position="1666"/>
    </location>
</feature>
<evidence type="ECO:0000256" key="2">
    <source>
        <dbReference type="ARBA" id="ARBA00012831"/>
    </source>
</evidence>
<comment type="similarity">
    <text evidence="17">In the N-terminal section; belongs to the class-I aminoacyl-tRNA synthetase family. Glutamate--tRNA ligase type 2 subfamily.</text>
</comment>
<evidence type="ECO:0000256" key="1">
    <source>
        <dbReference type="ARBA" id="ARBA00009968"/>
    </source>
</evidence>
<dbReference type="InterPro" id="IPR041569">
    <property type="entry name" value="AAA_lid_3"/>
</dbReference>
<comment type="caution">
    <text evidence="23">The sequence shown here is derived from an EMBL/GenBank/DDBJ whole genome shotgun (WGS) entry which is preliminary data.</text>
</comment>
<feature type="domain" description="WHEP-TRS" evidence="22">
    <location>
        <begin position="1659"/>
        <end position="1715"/>
    </location>
</feature>
<dbReference type="InterPro" id="IPR003593">
    <property type="entry name" value="AAA+_ATPase"/>
</dbReference>
<dbReference type="InterPro" id="IPR003960">
    <property type="entry name" value="ATPase_AAA_CS"/>
</dbReference>
<feature type="region of interest" description="Disordered" evidence="20">
    <location>
        <begin position="921"/>
        <end position="975"/>
    </location>
</feature>
<dbReference type="FunFam" id="3.40.50.800:FF:000005">
    <property type="entry name" value="bifunctional glutamate/proline--tRNA ligase"/>
    <property type="match status" value="1"/>
</dbReference>
<evidence type="ECO:0000256" key="18">
    <source>
        <dbReference type="ARBA" id="ARBA00067786"/>
    </source>
</evidence>
<evidence type="ECO:0000256" key="7">
    <source>
        <dbReference type="ARBA" id="ARBA00022741"/>
    </source>
</evidence>
<evidence type="ECO:0000256" key="12">
    <source>
        <dbReference type="ARBA" id="ARBA00023146"/>
    </source>
</evidence>
<dbReference type="InterPro" id="IPR027417">
    <property type="entry name" value="P-loop_NTPase"/>
</dbReference>
<dbReference type="HAMAP" id="MF_01571">
    <property type="entry name" value="Pro_tRNA_synth_type3"/>
    <property type="match status" value="1"/>
</dbReference>
<dbReference type="InterPro" id="IPR049437">
    <property type="entry name" value="tRNA-synt_1c_C2"/>
</dbReference>
<keyword evidence="11" id="KW-0648">Protein biosynthesis</keyword>
<evidence type="ECO:0000256" key="4">
    <source>
        <dbReference type="ARBA" id="ARBA00022598"/>
    </source>
</evidence>
<gene>
    <name evidence="23" type="ORF">TCAL_10813</name>
</gene>
<dbReference type="EC" id="6.1.1.15" evidence="2"/>
<dbReference type="Gene3D" id="1.10.1160.10">
    <property type="entry name" value="Glutamyl-trna Synthetase, Domain 2"/>
    <property type="match status" value="1"/>
</dbReference>
<dbReference type="Pfam" id="PF03950">
    <property type="entry name" value="tRNA-synt_1c_C"/>
    <property type="match status" value="1"/>
</dbReference>
<dbReference type="CDD" id="cd00778">
    <property type="entry name" value="ProRS_core_arch_euk"/>
    <property type="match status" value="1"/>
</dbReference>
<dbReference type="InterPro" id="IPR003959">
    <property type="entry name" value="ATPase_AAA_core"/>
</dbReference>
<evidence type="ECO:0000256" key="16">
    <source>
        <dbReference type="ARBA" id="ARBA00050792"/>
    </source>
</evidence>
<dbReference type="SUPFAM" id="SSF47616">
    <property type="entry name" value="GST C-terminal domain-like"/>
    <property type="match status" value="1"/>
</dbReference>
<dbReference type="GO" id="GO:0017101">
    <property type="term" value="C:aminoacyl-tRNA synthetase multienzyme complex"/>
    <property type="evidence" value="ECO:0007669"/>
    <property type="project" value="TreeGrafter"/>
</dbReference>
<evidence type="ECO:0000256" key="19">
    <source>
        <dbReference type="ARBA" id="ARBA00076053"/>
    </source>
</evidence>
<dbReference type="NCBIfam" id="TIGR00408">
    <property type="entry name" value="proS_fam_I"/>
    <property type="match status" value="1"/>
</dbReference>
<evidence type="ECO:0000256" key="9">
    <source>
        <dbReference type="ARBA" id="ARBA00022840"/>
    </source>
</evidence>
<dbReference type="Pfam" id="PF00458">
    <property type="entry name" value="WHEP-TRS"/>
    <property type="match status" value="5"/>
</dbReference>
<feature type="domain" description="WHEP-TRS" evidence="22">
    <location>
        <begin position="1588"/>
        <end position="1644"/>
    </location>
</feature>
<dbReference type="PROSITE" id="PS50862">
    <property type="entry name" value="AA_TRNA_LIGASE_II"/>
    <property type="match status" value="1"/>
</dbReference>
<dbReference type="InterPro" id="IPR033721">
    <property type="entry name" value="ProRS_core_arch_euk"/>
</dbReference>
<dbReference type="STRING" id="6832.A0A553NFG7"/>
<dbReference type="InterPro" id="IPR004499">
    <property type="entry name" value="Pro-tRNA-ligase_IIa_arc-type"/>
</dbReference>
<evidence type="ECO:0000256" key="8">
    <source>
        <dbReference type="ARBA" id="ARBA00022833"/>
    </source>
</evidence>
<evidence type="ECO:0000256" key="17">
    <source>
        <dbReference type="ARBA" id="ARBA00061295"/>
    </source>
</evidence>
<dbReference type="InterPro" id="IPR014729">
    <property type="entry name" value="Rossmann-like_a/b/a_fold"/>
</dbReference>
<dbReference type="InterPro" id="IPR036282">
    <property type="entry name" value="Glutathione-S-Trfase_C_sf"/>
</dbReference>
<dbReference type="InterPro" id="IPR004154">
    <property type="entry name" value="Anticodon-bd"/>
</dbReference>
<dbReference type="GO" id="GO:0016887">
    <property type="term" value="F:ATP hydrolysis activity"/>
    <property type="evidence" value="ECO:0007669"/>
    <property type="project" value="InterPro"/>
</dbReference>
<keyword evidence="5" id="KW-0479">Metal-binding</keyword>
<dbReference type="InterPro" id="IPR001412">
    <property type="entry name" value="aa-tRNA-synth_I_CS"/>
</dbReference>
<dbReference type="InterPro" id="IPR020058">
    <property type="entry name" value="Glu/Gln-tRNA-synth_Ib_cat-dom"/>
</dbReference>
<evidence type="ECO:0000256" key="11">
    <source>
        <dbReference type="ARBA" id="ARBA00022917"/>
    </source>
</evidence>
<keyword evidence="10" id="KW-0694">RNA-binding</keyword>
<dbReference type="SMART" id="SM00946">
    <property type="entry name" value="ProRS-C_1"/>
    <property type="match status" value="1"/>
</dbReference>
<dbReference type="GO" id="GO:0006433">
    <property type="term" value="P:prolyl-tRNA aminoacylation"/>
    <property type="evidence" value="ECO:0007669"/>
    <property type="project" value="InterPro"/>
</dbReference>
<dbReference type="Gene3D" id="3.30.110.30">
    <property type="entry name" value="C-terminal domain of ProRS"/>
    <property type="match status" value="1"/>
</dbReference>
<dbReference type="FunFam" id="1.10.287.10:FF:000006">
    <property type="entry name" value="Bifunctional glutamate/proline--tRNA ligase"/>
    <property type="match status" value="4"/>
</dbReference>
<dbReference type="Gene3D" id="1.10.287.10">
    <property type="entry name" value="S15/NS1, RNA-binding"/>
    <property type="match status" value="5"/>
</dbReference>
<dbReference type="EMBL" id="VCGU01000458">
    <property type="protein sequence ID" value="TRY64194.1"/>
    <property type="molecule type" value="Genomic_DNA"/>
</dbReference>
<evidence type="ECO:0000256" key="14">
    <source>
        <dbReference type="ARBA" id="ARBA00029731"/>
    </source>
</evidence>
<feature type="compositionally biased region" description="Gly residues" evidence="20">
    <location>
        <begin position="1802"/>
        <end position="1814"/>
    </location>
</feature>
<evidence type="ECO:0000259" key="22">
    <source>
        <dbReference type="PROSITE" id="PS51185"/>
    </source>
</evidence>
<dbReference type="Pfam" id="PF00749">
    <property type="entry name" value="tRNA-synt_1c"/>
    <property type="match status" value="1"/>
</dbReference>
<dbReference type="FunFam" id="3.30.930.10:FF:000007">
    <property type="entry name" value="Bifunctional glutamate/proline--tRNA ligase"/>
    <property type="match status" value="1"/>
</dbReference>
<evidence type="ECO:0000256" key="3">
    <source>
        <dbReference type="ARBA" id="ARBA00022553"/>
    </source>
</evidence>
<dbReference type="SUPFAM" id="SSF55681">
    <property type="entry name" value="Class II aaRS and biotin synthetases"/>
    <property type="match status" value="1"/>
</dbReference>
<dbReference type="SMART" id="SM00382">
    <property type="entry name" value="AAA"/>
    <property type="match status" value="2"/>
</dbReference>
<feature type="region of interest" description="Disordered" evidence="20">
    <location>
        <begin position="1"/>
        <end position="36"/>
    </location>
</feature>
<evidence type="ECO:0000256" key="5">
    <source>
        <dbReference type="ARBA" id="ARBA00022723"/>
    </source>
</evidence>
<dbReference type="InterPro" id="IPR017449">
    <property type="entry name" value="Pro-tRNA_synth_II"/>
</dbReference>
<evidence type="ECO:0000256" key="15">
    <source>
        <dbReference type="ARBA" id="ARBA00047366"/>
    </source>
</evidence>
<feature type="region of interest" description="Disordered" evidence="20">
    <location>
        <begin position="1705"/>
        <end position="1733"/>
    </location>
</feature>
<feature type="region of interest" description="Disordered" evidence="20">
    <location>
        <begin position="1566"/>
        <end position="1591"/>
    </location>
</feature>
<dbReference type="CDD" id="cd00862">
    <property type="entry name" value="ProRS_anticodon_zinc"/>
    <property type="match status" value="1"/>
</dbReference>
<dbReference type="Gene3D" id="3.40.50.620">
    <property type="entry name" value="HUPs"/>
    <property type="match status" value="1"/>
</dbReference>
<feature type="region of interest" description="Disordered" evidence="20">
    <location>
        <begin position="1400"/>
        <end position="1450"/>
    </location>
</feature>
<dbReference type="InterPro" id="IPR045864">
    <property type="entry name" value="aa-tRNA-synth_II/BPL/LPL"/>
</dbReference>
<dbReference type="Gene3D" id="1.10.8.60">
    <property type="match status" value="2"/>
</dbReference>
<name>A0A553NFG7_TIGCA</name>
<feature type="compositionally biased region" description="Basic and acidic residues" evidence="20">
    <location>
        <begin position="1820"/>
        <end position="1834"/>
    </location>
</feature>
<keyword evidence="24" id="KW-1185">Reference proteome</keyword>
<dbReference type="GO" id="GO:0046872">
    <property type="term" value="F:metal ion binding"/>
    <property type="evidence" value="ECO:0007669"/>
    <property type="project" value="UniProtKB-KW"/>
</dbReference>
<evidence type="ECO:0000313" key="23">
    <source>
        <dbReference type="EMBL" id="TRY64194.1"/>
    </source>
</evidence>
<feature type="domain" description="WHEP-TRS" evidence="22">
    <location>
        <begin position="1739"/>
        <end position="1795"/>
    </location>
</feature>
<dbReference type="PROSITE" id="PS00762">
    <property type="entry name" value="WHEP_TRS_1"/>
    <property type="match status" value="4"/>
</dbReference>
<dbReference type="InterPro" id="IPR020059">
    <property type="entry name" value="Glu/Gln-tRNA-synth_Ib_codon-bd"/>
</dbReference>
<keyword evidence="8" id="KW-0862">Zinc</keyword>
<dbReference type="GO" id="GO:0004818">
    <property type="term" value="F:glutamate-tRNA ligase activity"/>
    <property type="evidence" value="ECO:0007669"/>
    <property type="project" value="UniProtKB-EC"/>
</dbReference>
<dbReference type="Pfam" id="PF20974">
    <property type="entry name" value="tRNA-synt_1c_C2"/>
    <property type="match status" value="1"/>
</dbReference>
<dbReference type="FunFam" id="3.30.110.30:FF:000001">
    <property type="entry name" value="Bifunctional glutamate/proline--tRNA ligase"/>
    <property type="match status" value="1"/>
</dbReference>
<dbReference type="InterPro" id="IPR036621">
    <property type="entry name" value="Anticodon-bd_dom_sf"/>
</dbReference>
<feature type="region of interest" description="Disordered" evidence="20">
    <location>
        <begin position="1786"/>
        <end position="1850"/>
    </location>
</feature>
<evidence type="ECO:0000259" key="21">
    <source>
        <dbReference type="PROSITE" id="PS50862"/>
    </source>
</evidence>
<dbReference type="OMA" id="WDVSSTK"/>
<dbReference type="SUPFAM" id="SSF50715">
    <property type="entry name" value="Ribosomal protein L25-like"/>
    <property type="match status" value="1"/>
</dbReference>
<accession>A0A553NFG7</accession>
<dbReference type="Gene3D" id="3.40.50.300">
    <property type="entry name" value="P-loop containing nucleotide triphosphate hydrolases"/>
    <property type="match status" value="3"/>
</dbReference>
<feature type="compositionally biased region" description="Polar residues" evidence="20">
    <location>
        <begin position="1792"/>
        <end position="1801"/>
    </location>
</feature>
<comment type="catalytic activity">
    <reaction evidence="16">
        <text>tRNA(Pro) + L-proline + ATP = L-prolyl-tRNA(Pro) + AMP + diphosphate</text>
        <dbReference type="Rhea" id="RHEA:14305"/>
        <dbReference type="Rhea" id="RHEA-COMP:9700"/>
        <dbReference type="Rhea" id="RHEA-COMP:9702"/>
        <dbReference type="ChEBI" id="CHEBI:30616"/>
        <dbReference type="ChEBI" id="CHEBI:33019"/>
        <dbReference type="ChEBI" id="CHEBI:60039"/>
        <dbReference type="ChEBI" id="CHEBI:78442"/>
        <dbReference type="ChEBI" id="CHEBI:78532"/>
        <dbReference type="ChEBI" id="CHEBI:456215"/>
        <dbReference type="EC" id="6.1.1.15"/>
    </reaction>
    <physiologicalReaction direction="left-to-right" evidence="16">
        <dbReference type="Rhea" id="RHEA:14306"/>
    </physiologicalReaction>
</comment>
<feature type="compositionally biased region" description="Low complexity" evidence="20">
    <location>
        <begin position="1506"/>
        <end position="1516"/>
    </location>
</feature>
<comment type="catalytic activity">
    <reaction evidence="15">
        <text>tRNA(Glu) + L-glutamate + ATP = L-glutamyl-tRNA(Glu) + AMP + diphosphate</text>
        <dbReference type="Rhea" id="RHEA:23540"/>
        <dbReference type="Rhea" id="RHEA-COMP:9663"/>
        <dbReference type="Rhea" id="RHEA-COMP:9680"/>
        <dbReference type="ChEBI" id="CHEBI:29985"/>
        <dbReference type="ChEBI" id="CHEBI:30616"/>
        <dbReference type="ChEBI" id="CHEBI:33019"/>
        <dbReference type="ChEBI" id="CHEBI:78442"/>
        <dbReference type="ChEBI" id="CHEBI:78520"/>
        <dbReference type="ChEBI" id="CHEBI:456215"/>
        <dbReference type="EC" id="6.1.1.17"/>
    </reaction>
    <physiologicalReaction direction="left-to-right" evidence="15">
        <dbReference type="Rhea" id="RHEA:23541"/>
    </physiologicalReaction>
</comment>
<dbReference type="GO" id="GO:0005524">
    <property type="term" value="F:ATP binding"/>
    <property type="evidence" value="ECO:0007669"/>
    <property type="project" value="UniProtKB-KW"/>
</dbReference>
<keyword evidence="13" id="KW-0511">Multifunctional enzyme</keyword>
<dbReference type="Gene3D" id="3.40.50.800">
    <property type="entry name" value="Anticodon-binding domain"/>
    <property type="match status" value="1"/>
</dbReference>
<evidence type="ECO:0000256" key="20">
    <source>
        <dbReference type="SAM" id="MobiDB-lite"/>
    </source>
</evidence>
<feature type="compositionally biased region" description="Polar residues" evidence="20">
    <location>
        <begin position="1835"/>
        <end position="1848"/>
    </location>
</feature>
<evidence type="ECO:0000256" key="10">
    <source>
        <dbReference type="ARBA" id="ARBA00022884"/>
    </source>
</evidence>
<sequence length="2349" mass="258936">MAPKNARRTSGVSSPATPGAAQGTPSTSASGARATPEEWLSCRQSPMICYPRWAANDHAQATGSSIPESEMVLGLNYNVLVDGVFYGRVGRVSRSAIPWSGLNPSLLARSVFTSEDTMRRLQVGFSEWVEIRIGTHPPQPFRVFPLNQRAFHGQIVALPEVHQTLNTFDPVGPLQIRALPGCARVWSQVRVSLESDAMGPDVSTLLRHVTRDSWVGVGTVWVVPYYGRQVQVIVRHCQANEQVDDTNGTSEDLALLETQLDQMRLSAHEDSGGLGRITHRTIISLMEDTTESEAVLDETASPSFHIGGLQREIEIIRKASKSVLNPVPKKKSLLRPTNGIVLWGHAGTGKSVLGSNLGALLGVNQVNVSSSELMSQFYGQSEESIQLKFEEAIDQEPCVLFLDDLELLCPKKDDGSRSDQGKRVMAALFTQMDKLHSQRKRILVIGATPKISDISENVLRPGRFDFHVEIGVPNARSRLEILTSLLELVDHQVSAGGVQELADVTHGFVGADLRALIIEAESQAESQDGRVLSLDHLKAALVDVKPSAMREVLVEIPNVTWDDIGGLDDIKLALQQAVEWPLKRPDVFTRFAITPPKGVLMYGPPGCSKTMIDALGSERGGSGKVGDRVLAQILTEMDGVEQLKDVTIVAATNRPDMIDKALIRPGRLDRHFYVPLPDEETRRKVFQVHTRKKPLASDVSFDSLVLNTQGYSGAEIAAICNEAALKALEEDIEAQEITWEHFRQALATVKPRNQSDFMNLEASKKNPPFGAVLMAKVTGNGVKWAEQTRMNVGQDIALNNSATIIRYLARSAGHLNLYGNDILSRTKIDHWLSLTIGPLSNVKEFLGSINYIESVVEPTQYMVNNIKSAADYALFGSLFGSGFWQGMMANGTAPTKTKAWYEFMENQPEVKPVVMDFPKNLLPTPTDLPKPGPRGNQRRRSSHKDTTPKGAKPTAANAAKHQADDRAKAKQTKDEGKFVELPGAEMGKVVVRFPPEASGFLHIGHAKAVLLNQHYQQHFQGKLILRFDDTNPAKEKEEFEEVILHDLKLLQVKYDHFSRTSDHFETMLKYCEKLLKEGKAFVDDTDAETMKAEREQRQNSTNRDNNVEKNLKMWEEMKKGSEMGQKCAVMSKRKLTWFVENGYVDGWEDPRFPTVRGVLRRGLTIEALKQFIVAQGSSRSVVFMEWDKIWAMNKKVIDPVAPRYTTVDKTYNVTVHLAGVKECATQADLHPKDPSIGQKTIWQSSQILIDGTDADALVEGTNATFINWGNMTIKKIVRNGNKVVSVEAEPNLDNKDFKKTLKVTWLAQTAKASSIPTIQVYYDHIIKKAVLDKDDDFKQYIGEETKFEMEFLGDPEFVKLKKGDIIQVQRRGFFIVDQPYSPPSANSCKPVPIRLIAIPDGTPTSYGPPGKSVAKIPQTQPSGKGKSAGGGNKKSTPKATSVGSGGDAPAIHDKIVAQGEIVRSLKSNKSGKAEIDQAVKTLLDLKAQYKSATGSEWKPGILTNIKTPTTTTAKPTGKNHGDELNDTVTQQGDLVRKLKSDKASKADIDQAVKSLLAAKAEYKKATGKDWKPGAHVTEPESGPSPVSDNGDLNAKVIAQGDLVRKLKGEKADKAQVDAAVKSLLDLKAQFKTATGSEWKPGLPTSTKSTSKAATAGGDTGSGLNDQITQQGDLVRQLKVDKADKAKITAAVQTLLDLKAQFKTATGQDWKPGNPANPPPRDNKKSSSPSKTTTFELSDLEKDLQDNIAKQGDVVRKLKGEKADKADVDANIKILLDLKAKFKEKLGRDWTPPANTGDQNSSGAGGRKGGGGGGARKPKEKKANKPETAAKKEDNPTGQTAEDNPTGQKVTRLGMEAKKSESLSDWYSQIIVKGELLEYYDVSGCYILRPWAFSIWEKIVAFFDEEIKKLGVENCYFPMFVSQTALQKEKDHIADFSPEVAWVTKSGDSELAEPIAIRPTSETIMYPAFAKWIQSHRDLPLRINQWSNVVRWEFKQPQPFLRTREFLWQEGHTAFATQPEADKEVLQILDLYRRIYEDLLAIPVIPGRKTEKEKFAGGDYTTTVEAYIAAAGRSIQGATSHHLGQNFSKMFDVTFESPETGEKQFVFQNSWGLTTRTLGVLVMVHGDDKGLVLPPNVANFQVVVVPCGISGSDEDRKSLYEACQEYVDTLQGAGIRVRGDMRENVSPGWKFNHWELKGVPVRLELGPRDMKKNQYMAVRRDTGAKIPMEKANVVAGVKNLLDSIQSDMFQKAKADLESHHVSVDKWADFVAALDQCKTIEAPFCGDKTCEEIIKEESKNNVEVEEGAPSMGAKSLCIPFKPLKTLSKNASCVKLGCSKPAQFYTLFGRSY</sequence>
<dbReference type="FunFam" id="1.10.1160.10:FF:000001">
    <property type="entry name" value="Glutamine--tRNA ligase"/>
    <property type="match status" value="1"/>
</dbReference>
<dbReference type="FunFam" id="1.10.8.60:FF:000069">
    <property type="entry name" value="spermatogenesis-associated protein 5 isoform X1"/>
    <property type="match status" value="1"/>
</dbReference>
<dbReference type="SUPFAM" id="SSF47060">
    <property type="entry name" value="S15/NS1 RNA-binding domain"/>
    <property type="match status" value="5"/>
</dbReference>
<dbReference type="InterPro" id="IPR006195">
    <property type="entry name" value="aa-tRNA-synth_II"/>
</dbReference>
<feature type="domain" description="WHEP-TRS" evidence="22">
    <location>
        <begin position="1447"/>
        <end position="1503"/>
    </location>
</feature>
<dbReference type="PROSITE" id="PS00178">
    <property type="entry name" value="AA_TRNA_LIGASE_I"/>
    <property type="match status" value="1"/>
</dbReference>
<keyword evidence="4" id="KW-0436">Ligase</keyword>
<reference evidence="23 24" key="1">
    <citation type="journal article" date="2018" name="Nat. Ecol. Evol.">
        <title>Genomic signatures of mitonuclear coevolution across populations of Tigriopus californicus.</title>
        <authorList>
            <person name="Barreto F.S."/>
            <person name="Watson E.T."/>
            <person name="Lima T.G."/>
            <person name="Willett C.S."/>
            <person name="Edmands S."/>
            <person name="Li W."/>
            <person name="Burton R.S."/>
        </authorList>
    </citation>
    <scope>NUCLEOTIDE SEQUENCE [LARGE SCALE GENOMIC DNA]</scope>
    <source>
        <strain evidence="23 24">San Diego</strain>
    </source>
</reference>
<dbReference type="GO" id="GO:0003723">
    <property type="term" value="F:RNA binding"/>
    <property type="evidence" value="ECO:0007669"/>
    <property type="project" value="UniProtKB-KW"/>
</dbReference>
<dbReference type="InterPro" id="IPR020061">
    <property type="entry name" value="Glu_tRNA_lig_a-bdl"/>
</dbReference>
<dbReference type="SUPFAM" id="SSF52954">
    <property type="entry name" value="Class II aaRS ABD-related"/>
    <property type="match status" value="1"/>
</dbReference>
<dbReference type="Gene3D" id="2.40.240.10">
    <property type="entry name" value="Ribosomal Protein L25, Chain P"/>
    <property type="match status" value="1"/>
</dbReference>
<dbReference type="PANTHER" id="PTHR43382:SF2">
    <property type="entry name" value="BIFUNCTIONAL GLUTAMATE_PROLINE--TRNA LIGASE"/>
    <property type="match status" value="1"/>
</dbReference>
<feature type="domain" description="WHEP-TRS" evidence="22">
    <location>
        <begin position="1520"/>
        <end position="1576"/>
    </location>
</feature>
<evidence type="ECO:0000313" key="24">
    <source>
        <dbReference type="Proteomes" id="UP000318571"/>
    </source>
</evidence>
<keyword evidence="3" id="KW-0597">Phosphoprotein</keyword>
<dbReference type="GO" id="GO:0005737">
    <property type="term" value="C:cytoplasm"/>
    <property type="evidence" value="ECO:0007669"/>
    <property type="project" value="InterPro"/>
</dbReference>
<dbReference type="PRINTS" id="PR01046">
    <property type="entry name" value="TRNASYNTHPRO"/>
</dbReference>
<dbReference type="CDD" id="cd00936">
    <property type="entry name" value="WEPRS_RNA"/>
    <property type="match status" value="5"/>
</dbReference>
<dbReference type="SMART" id="SM00991">
    <property type="entry name" value="WHEP-TRS"/>
    <property type="match status" value="5"/>
</dbReference>
<feature type="compositionally biased region" description="Basic and acidic residues" evidence="20">
    <location>
        <begin position="961"/>
        <end position="975"/>
    </location>
</feature>
<dbReference type="Pfam" id="PF09180">
    <property type="entry name" value="ProRS-C_1"/>
    <property type="match status" value="1"/>
</dbReference>
<dbReference type="SUPFAM" id="SSF52374">
    <property type="entry name" value="Nucleotidylyl transferase"/>
    <property type="match status" value="1"/>
</dbReference>
<dbReference type="InterPro" id="IPR002316">
    <property type="entry name" value="Pro-tRNA-ligase_IIa"/>
</dbReference>
<dbReference type="InterPro" id="IPR011035">
    <property type="entry name" value="Ribosomal_bL25/Gln-tRNA_synth"/>
</dbReference>
<evidence type="ECO:0000256" key="13">
    <source>
        <dbReference type="ARBA" id="ARBA00023268"/>
    </source>
</evidence>
<feature type="region of interest" description="Disordered" evidence="20">
    <location>
        <begin position="1506"/>
        <end position="1526"/>
    </location>
</feature>
<feature type="compositionally biased region" description="Low complexity" evidence="20">
    <location>
        <begin position="1644"/>
        <end position="1655"/>
    </location>
</feature>
<dbReference type="InterPro" id="IPR000738">
    <property type="entry name" value="WHEP-TRS_dom"/>
</dbReference>
<keyword evidence="6" id="KW-0677">Repeat</keyword>
<dbReference type="Proteomes" id="UP000318571">
    <property type="component" value="Chromosome 10"/>
</dbReference>
<dbReference type="PANTHER" id="PTHR43382">
    <property type="entry name" value="PROLYL-TRNA SYNTHETASE"/>
    <property type="match status" value="1"/>
</dbReference>
<dbReference type="PROSITE" id="PS00674">
    <property type="entry name" value="AAA"/>
    <property type="match status" value="1"/>
</dbReference>
<dbReference type="GO" id="GO:0004827">
    <property type="term" value="F:proline-tRNA ligase activity"/>
    <property type="evidence" value="ECO:0007669"/>
    <property type="project" value="UniProtKB-EC"/>
</dbReference>
<dbReference type="PROSITE" id="PS51185">
    <property type="entry name" value="WHEP_TRS_2"/>
    <property type="match status" value="5"/>
</dbReference>
<dbReference type="SUPFAM" id="SSF64586">
    <property type="entry name" value="C-terminal domain of ProRS"/>
    <property type="match status" value="1"/>
</dbReference>
<dbReference type="Pfam" id="PF00587">
    <property type="entry name" value="tRNA-synt_2b"/>
    <property type="match status" value="1"/>
</dbReference>
<dbReference type="Gene3D" id="3.30.930.10">
    <property type="entry name" value="Bira Bifunctional Protein, Domain 2"/>
    <property type="match status" value="1"/>
</dbReference>
<keyword evidence="9" id="KW-0067">ATP-binding</keyword>
<keyword evidence="12" id="KW-0030">Aminoacyl-tRNA synthetase</keyword>
<keyword evidence="7" id="KW-0547">Nucleotide-binding</keyword>
<protein>
    <recommendedName>
        <fullName evidence="18">Bifunctional glutamate/proline--tRNA ligase</fullName>
        <ecNumber evidence="2">6.1.1.15</ecNumber>
    </recommendedName>
    <alternativeName>
        <fullName evidence="19">Bifunctional aminoacyl-tRNA synthetase</fullName>
    </alternativeName>
    <alternativeName>
        <fullName evidence="14">Prolyl-tRNA synthetase</fullName>
    </alternativeName>
</protein>
<evidence type="ECO:0000256" key="6">
    <source>
        <dbReference type="ARBA" id="ARBA00022737"/>
    </source>
</evidence>